<accession>A0A6C0GRA4</accession>
<dbReference type="EMBL" id="CP048222">
    <property type="protein sequence ID" value="QHT70404.1"/>
    <property type="molecule type" value="Genomic_DNA"/>
</dbReference>
<keyword evidence="1" id="KW-0812">Transmembrane</keyword>
<dbReference type="KEGG" id="rhoz:GXP67_28990"/>
<proteinExistence type="predicted"/>
<dbReference type="RefSeq" id="WP_162446383.1">
    <property type="nucleotide sequence ID" value="NZ_CP048222.1"/>
</dbReference>
<keyword evidence="1" id="KW-0472">Membrane</keyword>
<name>A0A6C0GRA4_9BACT</name>
<dbReference type="AlphaFoldDB" id="A0A6C0GRA4"/>
<evidence type="ECO:0000313" key="3">
    <source>
        <dbReference type="Proteomes" id="UP000480178"/>
    </source>
</evidence>
<protein>
    <submittedName>
        <fullName evidence="2">Uncharacterized protein</fullName>
    </submittedName>
</protein>
<dbReference type="Proteomes" id="UP000480178">
    <property type="component" value="Chromosome"/>
</dbReference>
<evidence type="ECO:0000256" key="1">
    <source>
        <dbReference type="SAM" id="Phobius"/>
    </source>
</evidence>
<organism evidence="2 3">
    <name type="scientific">Rhodocytophaga rosea</name>
    <dbReference type="NCBI Taxonomy" id="2704465"/>
    <lineage>
        <taxon>Bacteria</taxon>
        <taxon>Pseudomonadati</taxon>
        <taxon>Bacteroidota</taxon>
        <taxon>Cytophagia</taxon>
        <taxon>Cytophagales</taxon>
        <taxon>Rhodocytophagaceae</taxon>
        <taxon>Rhodocytophaga</taxon>
    </lineage>
</organism>
<gene>
    <name evidence="2" type="ORF">GXP67_28990</name>
</gene>
<keyword evidence="3" id="KW-1185">Reference proteome</keyword>
<sequence>MKTETLPVRVIFRPIRFVLAGIVLLLLWILTDIYIPIQNNIRNFEATEVARLDTEMWRSYYDRKPVVLFNQLAELMRKQFHAPFFRSYLMAYQAAKAAFVFKDGENRSDYEKALPYLVDFYGNIELMSNESFNVTAAARHELEWWIIHRQRANNQPGDLETALAQTAESIYNQPASQFMAHARLRAQAMHIRDIKAVNGGVTESDWQEISRLLMQSWDSFEKVVKR</sequence>
<feature type="transmembrane region" description="Helical" evidence="1">
    <location>
        <begin position="15"/>
        <end position="35"/>
    </location>
</feature>
<reference evidence="2 3" key="1">
    <citation type="submission" date="2020-01" db="EMBL/GenBank/DDBJ databases">
        <authorList>
            <person name="Kim M.K."/>
        </authorList>
    </citation>
    <scope>NUCLEOTIDE SEQUENCE [LARGE SCALE GENOMIC DNA]</scope>
    <source>
        <strain evidence="2 3">172606-1</strain>
    </source>
</reference>
<keyword evidence="1" id="KW-1133">Transmembrane helix</keyword>
<evidence type="ECO:0000313" key="2">
    <source>
        <dbReference type="EMBL" id="QHT70404.1"/>
    </source>
</evidence>